<dbReference type="RefSeq" id="WP_117674019.1">
    <property type="nucleotide sequence ID" value="NZ_CABOGR010000041.1"/>
</dbReference>
<protein>
    <recommendedName>
        <fullName evidence="4">DUF1700 domain-containing protein</fullName>
    </recommendedName>
</protein>
<reference evidence="2 3" key="1">
    <citation type="submission" date="2018-08" db="EMBL/GenBank/DDBJ databases">
        <title>A genome reference for cultivated species of the human gut microbiota.</title>
        <authorList>
            <person name="Zou Y."/>
            <person name="Xue W."/>
            <person name="Luo G."/>
        </authorList>
    </citation>
    <scope>NUCLEOTIDE SEQUENCE [LARGE SCALE GENOMIC DNA]</scope>
    <source>
        <strain evidence="2 3">TF10-3AC</strain>
    </source>
</reference>
<evidence type="ECO:0000256" key="1">
    <source>
        <dbReference type="SAM" id="Phobius"/>
    </source>
</evidence>
<dbReference type="EMBL" id="QSQT01000041">
    <property type="protein sequence ID" value="RGK51608.1"/>
    <property type="molecule type" value="Genomic_DNA"/>
</dbReference>
<accession>A0A3E4MPB5</accession>
<evidence type="ECO:0000313" key="3">
    <source>
        <dbReference type="Proteomes" id="UP000260862"/>
    </source>
</evidence>
<keyword evidence="3" id="KW-1185">Reference proteome</keyword>
<dbReference type="AlphaFoldDB" id="A0A3E4MPB5"/>
<proteinExistence type="predicted"/>
<feature type="transmembrane region" description="Helical" evidence="1">
    <location>
        <begin position="113"/>
        <end position="139"/>
    </location>
</feature>
<keyword evidence="1" id="KW-1133">Transmembrane helix</keyword>
<organism evidence="2 3">
    <name type="scientific">Phocaeicola plebeius</name>
    <dbReference type="NCBI Taxonomy" id="310297"/>
    <lineage>
        <taxon>Bacteria</taxon>
        <taxon>Pseudomonadati</taxon>
        <taxon>Bacteroidota</taxon>
        <taxon>Bacteroidia</taxon>
        <taxon>Bacteroidales</taxon>
        <taxon>Bacteroidaceae</taxon>
        <taxon>Phocaeicola</taxon>
    </lineage>
</organism>
<evidence type="ECO:0000313" key="2">
    <source>
        <dbReference type="EMBL" id="RGK51608.1"/>
    </source>
</evidence>
<keyword evidence="1" id="KW-0812">Transmembrane</keyword>
<keyword evidence="1" id="KW-0472">Membrane</keyword>
<sequence>MNTDYQNSKQYLGYMHELKHNLNILDNETKDDILNELASHIYESMCMLQDKKLSEEERLGKVLSQLGNPTKIAQLYISEARLKKNLIKGNPLKIIKYATLCIVRTGKYLISGILYLFSIIFLILSILKIFMPNSIGFFYNYEQFFIGYTSEMDSSMNDILGYWFIPISLIFSSILYLTGTILIKRNILKKQL</sequence>
<dbReference type="Proteomes" id="UP000260862">
    <property type="component" value="Unassembled WGS sequence"/>
</dbReference>
<gene>
    <name evidence="2" type="ORF">DXD04_15145</name>
</gene>
<evidence type="ECO:0008006" key="4">
    <source>
        <dbReference type="Google" id="ProtNLM"/>
    </source>
</evidence>
<feature type="transmembrane region" description="Helical" evidence="1">
    <location>
        <begin position="159"/>
        <end position="183"/>
    </location>
</feature>
<name>A0A3E4MPB5_9BACT</name>
<dbReference type="Pfam" id="PF22564">
    <property type="entry name" value="HAAS"/>
    <property type="match status" value="1"/>
</dbReference>
<comment type="caution">
    <text evidence="2">The sequence shown here is derived from an EMBL/GenBank/DDBJ whole genome shotgun (WGS) entry which is preliminary data.</text>
</comment>